<dbReference type="InterPro" id="IPR047124">
    <property type="entry name" value="HI_0220.2"/>
</dbReference>
<dbReference type="RefSeq" id="WP_188644187.1">
    <property type="nucleotide sequence ID" value="NZ_BMKL01000001.1"/>
</dbReference>
<dbReference type="InterPro" id="IPR036895">
    <property type="entry name" value="Uracil-DNA_glycosylase-like_sf"/>
</dbReference>
<dbReference type="Pfam" id="PF03167">
    <property type="entry name" value="UDG"/>
    <property type="match status" value="1"/>
</dbReference>
<accession>A0ABQ1S3W6</accession>
<dbReference type="EMBL" id="BMKL01000001">
    <property type="protein sequence ID" value="GGD92814.1"/>
    <property type="molecule type" value="Genomic_DNA"/>
</dbReference>
<dbReference type="Proteomes" id="UP000619041">
    <property type="component" value="Unassembled WGS sequence"/>
</dbReference>
<reference evidence="3" key="1">
    <citation type="journal article" date="2019" name="Int. J. Syst. Evol. Microbiol.">
        <title>The Global Catalogue of Microorganisms (GCM) 10K type strain sequencing project: providing services to taxonomists for standard genome sequencing and annotation.</title>
        <authorList>
            <consortium name="The Broad Institute Genomics Platform"/>
            <consortium name="The Broad Institute Genome Sequencing Center for Infectious Disease"/>
            <person name="Wu L."/>
            <person name="Ma J."/>
        </authorList>
    </citation>
    <scope>NUCLEOTIDE SEQUENCE [LARGE SCALE GENOMIC DNA]</scope>
    <source>
        <strain evidence="3">CGMCC 1.15959</strain>
    </source>
</reference>
<name>A0ABQ1S3W6_9SPHN</name>
<dbReference type="SMART" id="SM00986">
    <property type="entry name" value="UDG"/>
    <property type="match status" value="1"/>
</dbReference>
<dbReference type="PANTHER" id="PTHR42160:SF1">
    <property type="entry name" value="URACIL-DNA GLYCOSYLASE SUPERFAMILY PROTEIN"/>
    <property type="match status" value="1"/>
</dbReference>
<protein>
    <submittedName>
        <fullName evidence="2">Uracil-DNA glycosylase</fullName>
    </submittedName>
</protein>
<proteinExistence type="predicted"/>
<dbReference type="Gene3D" id="3.40.470.10">
    <property type="entry name" value="Uracil-DNA glycosylase-like domain"/>
    <property type="match status" value="1"/>
</dbReference>
<evidence type="ECO:0000313" key="3">
    <source>
        <dbReference type="Proteomes" id="UP000619041"/>
    </source>
</evidence>
<dbReference type="SUPFAM" id="SSF52141">
    <property type="entry name" value="Uracil-DNA glycosylase-like"/>
    <property type="match status" value="1"/>
</dbReference>
<evidence type="ECO:0000259" key="1">
    <source>
        <dbReference type="SMART" id="SM00986"/>
    </source>
</evidence>
<dbReference type="PANTHER" id="PTHR42160">
    <property type="entry name" value="URACIL-DNA GLYCOSYLASE SUPERFAMILY PROTEIN"/>
    <property type="match status" value="1"/>
</dbReference>
<comment type="caution">
    <text evidence="2">The sequence shown here is derived from an EMBL/GenBank/DDBJ whole genome shotgun (WGS) entry which is preliminary data.</text>
</comment>
<keyword evidence="3" id="KW-1185">Reference proteome</keyword>
<dbReference type="InterPro" id="IPR005122">
    <property type="entry name" value="Uracil-DNA_glycosylase-like"/>
</dbReference>
<sequence>MPALHEAEPIDDLLAGIAACRACSHVLPLGPRPVLQISPTARILVASQAPGTKVHHSGVPFADASGDRLREWMGVAREEFYDASRVAIVPMGLCYPGRKGGGDAPPRPECAPLWRARIMAQLRQLRLTLLIGSYAQVERLGRGAMTERVRAFRDHLPEVLPLPHPSWRSQVWMKRNPWFEAEVLPALRSAVREALA</sequence>
<feature type="domain" description="Uracil-DNA glycosylase-like" evidence="1">
    <location>
        <begin position="34"/>
        <end position="188"/>
    </location>
</feature>
<evidence type="ECO:0000313" key="2">
    <source>
        <dbReference type="EMBL" id="GGD92814.1"/>
    </source>
</evidence>
<gene>
    <name evidence="2" type="ORF">GCM10011515_10660</name>
</gene>
<dbReference type="SMART" id="SM00987">
    <property type="entry name" value="UreE_C"/>
    <property type="match status" value="1"/>
</dbReference>
<dbReference type="CDD" id="cd10033">
    <property type="entry name" value="UDG_like"/>
    <property type="match status" value="1"/>
</dbReference>
<organism evidence="2 3">
    <name type="scientific">Tsuneonella deserti</name>
    <dbReference type="NCBI Taxonomy" id="2035528"/>
    <lineage>
        <taxon>Bacteria</taxon>
        <taxon>Pseudomonadati</taxon>
        <taxon>Pseudomonadota</taxon>
        <taxon>Alphaproteobacteria</taxon>
        <taxon>Sphingomonadales</taxon>
        <taxon>Erythrobacteraceae</taxon>
        <taxon>Tsuneonella</taxon>
    </lineage>
</organism>